<keyword evidence="1" id="KW-0732">Signal</keyword>
<comment type="caution">
    <text evidence="2">The sequence shown here is derived from an EMBL/GenBank/DDBJ whole genome shotgun (WGS) entry which is preliminary data.</text>
</comment>
<evidence type="ECO:0000256" key="1">
    <source>
        <dbReference type="SAM" id="SignalP"/>
    </source>
</evidence>
<feature type="signal peptide" evidence="1">
    <location>
        <begin position="1"/>
        <end position="28"/>
    </location>
</feature>
<organism evidence="2 3">
    <name type="scientific">Streptomyces boncukensis</name>
    <dbReference type="NCBI Taxonomy" id="2711219"/>
    <lineage>
        <taxon>Bacteria</taxon>
        <taxon>Bacillati</taxon>
        <taxon>Actinomycetota</taxon>
        <taxon>Actinomycetes</taxon>
        <taxon>Kitasatosporales</taxon>
        <taxon>Streptomycetaceae</taxon>
        <taxon>Streptomyces</taxon>
    </lineage>
</organism>
<evidence type="ECO:0008006" key="4">
    <source>
        <dbReference type="Google" id="ProtNLM"/>
    </source>
</evidence>
<accession>A0A6G4X5C9</accession>
<evidence type="ECO:0000313" key="3">
    <source>
        <dbReference type="Proteomes" id="UP000477722"/>
    </source>
</evidence>
<dbReference type="Proteomes" id="UP000477722">
    <property type="component" value="Unassembled WGS sequence"/>
</dbReference>
<name>A0A6G4X5C9_9ACTN</name>
<proteinExistence type="predicted"/>
<sequence length="89" mass="8718">MGSRQLVGATVAMAVGVLALSAAGPAAADTNVNVHSPSMMCGTGPLSASGSTSVCAARQGAEQEVLKSHTRDVDLINRLEVAVPATAGG</sequence>
<feature type="chain" id="PRO_5026356341" description="Secreted protein" evidence="1">
    <location>
        <begin position="29"/>
        <end position="89"/>
    </location>
</feature>
<gene>
    <name evidence="2" type="ORF">G5C65_29735</name>
</gene>
<evidence type="ECO:0000313" key="2">
    <source>
        <dbReference type="EMBL" id="NGO72463.1"/>
    </source>
</evidence>
<keyword evidence="3" id="KW-1185">Reference proteome</keyword>
<dbReference type="RefSeq" id="WP_165302147.1">
    <property type="nucleotide sequence ID" value="NZ_JAAKZZ010000466.1"/>
</dbReference>
<reference evidence="2 3" key="1">
    <citation type="submission" date="2020-02" db="EMBL/GenBank/DDBJ databases">
        <title>Whole-genome analyses of novel actinobacteria.</title>
        <authorList>
            <person name="Sahin N."/>
            <person name="Tatar D."/>
        </authorList>
    </citation>
    <scope>NUCLEOTIDE SEQUENCE [LARGE SCALE GENOMIC DNA]</scope>
    <source>
        <strain evidence="2 3">SB3404</strain>
    </source>
</reference>
<dbReference type="AlphaFoldDB" id="A0A6G4X5C9"/>
<dbReference type="EMBL" id="JAAKZZ010000466">
    <property type="protein sequence ID" value="NGO72463.1"/>
    <property type="molecule type" value="Genomic_DNA"/>
</dbReference>
<protein>
    <recommendedName>
        <fullName evidence="4">Secreted protein</fullName>
    </recommendedName>
</protein>